<accession>A0A060ZQD9</accession>
<dbReference type="EMBL" id="LK022848">
    <property type="protein sequence ID" value="CDR08330.1"/>
    <property type="molecule type" value="Genomic_DNA"/>
</dbReference>
<proteinExistence type="predicted"/>
<feature type="region of interest" description="Disordered" evidence="1">
    <location>
        <begin position="27"/>
        <end position="47"/>
    </location>
</feature>
<name>A0A060ZQD9_9ACTN</name>
<protein>
    <submittedName>
        <fullName evidence="2">Uncharacterized protein</fullName>
    </submittedName>
</protein>
<sequence>MDVSLGMFMIHVLQWCTCQRIRIAQRTHDESHSPRFPRNSPARYGNS</sequence>
<reference evidence="2" key="1">
    <citation type="submission" date="2014-05" db="EMBL/GenBank/DDBJ databases">
        <authorList>
            <person name="Horn Fabian"/>
        </authorList>
    </citation>
    <scope>NUCLEOTIDE SEQUENCE</scope>
</reference>
<dbReference type="AlphaFoldDB" id="A0A060ZQD9"/>
<gene>
    <name evidence="2" type="ORF">SIRAN5002</name>
</gene>
<organism evidence="2">
    <name type="scientific">Streptomyces iranensis</name>
    <dbReference type="NCBI Taxonomy" id="576784"/>
    <lineage>
        <taxon>Bacteria</taxon>
        <taxon>Bacillati</taxon>
        <taxon>Actinomycetota</taxon>
        <taxon>Actinomycetes</taxon>
        <taxon>Kitasatosporales</taxon>
        <taxon>Streptomycetaceae</taxon>
        <taxon>Streptomyces</taxon>
        <taxon>Streptomyces violaceusniger group</taxon>
    </lineage>
</organism>
<dbReference type="HOGENOM" id="CLU_3173719_0_0_11"/>
<evidence type="ECO:0000313" key="2">
    <source>
        <dbReference type="EMBL" id="CDR08330.1"/>
    </source>
</evidence>
<evidence type="ECO:0000256" key="1">
    <source>
        <dbReference type="SAM" id="MobiDB-lite"/>
    </source>
</evidence>